<dbReference type="Proteomes" id="UP000001075">
    <property type="component" value="Unassembled WGS sequence"/>
</dbReference>
<sequence>MGAAGIWRHQDSEQTAPTVCWNATITEIVSPPRGALTVISGFQSAMKSQMDGESARSEEHCHQHAQNQHSLLLWPVQGCTKGPCPAAGRGVVYPPQRRKPLPDFYFFVAGTQTLN</sequence>
<protein>
    <submittedName>
        <fullName evidence="1">Uncharacterized protein</fullName>
    </submittedName>
</protein>
<dbReference type="EMBL" id="JH000217">
    <property type="protein sequence ID" value="EGW04318.1"/>
    <property type="molecule type" value="Genomic_DNA"/>
</dbReference>
<gene>
    <name evidence="1" type="ORF">I79_006748</name>
</gene>
<evidence type="ECO:0000313" key="2">
    <source>
        <dbReference type="Proteomes" id="UP000001075"/>
    </source>
</evidence>
<organism evidence="1 2">
    <name type="scientific">Cricetulus griseus</name>
    <name type="common">Chinese hamster</name>
    <name type="synonym">Cricetulus barabensis griseus</name>
    <dbReference type="NCBI Taxonomy" id="10029"/>
    <lineage>
        <taxon>Eukaryota</taxon>
        <taxon>Metazoa</taxon>
        <taxon>Chordata</taxon>
        <taxon>Craniata</taxon>
        <taxon>Vertebrata</taxon>
        <taxon>Euteleostomi</taxon>
        <taxon>Mammalia</taxon>
        <taxon>Eutheria</taxon>
        <taxon>Euarchontoglires</taxon>
        <taxon>Glires</taxon>
        <taxon>Rodentia</taxon>
        <taxon>Myomorpha</taxon>
        <taxon>Muroidea</taxon>
        <taxon>Cricetidae</taxon>
        <taxon>Cricetinae</taxon>
        <taxon>Cricetulus</taxon>
    </lineage>
</organism>
<reference evidence="2" key="1">
    <citation type="journal article" date="2011" name="Nat. Biotechnol.">
        <title>The genomic sequence of the Chinese hamster ovary (CHO)-K1 cell line.</title>
        <authorList>
            <person name="Xu X."/>
            <person name="Nagarajan H."/>
            <person name="Lewis N.E."/>
            <person name="Pan S."/>
            <person name="Cai Z."/>
            <person name="Liu X."/>
            <person name="Chen W."/>
            <person name="Xie M."/>
            <person name="Wang W."/>
            <person name="Hammond S."/>
            <person name="Andersen M.R."/>
            <person name="Neff N."/>
            <person name="Passarelli B."/>
            <person name="Koh W."/>
            <person name="Fan H.C."/>
            <person name="Wang J."/>
            <person name="Gui Y."/>
            <person name="Lee K.H."/>
            <person name="Betenbaugh M.J."/>
            <person name="Quake S.R."/>
            <person name="Famili I."/>
            <person name="Palsson B.O."/>
            <person name="Wang J."/>
        </authorList>
    </citation>
    <scope>NUCLEOTIDE SEQUENCE [LARGE SCALE GENOMIC DNA]</scope>
    <source>
        <strain evidence="2">CHO K1 cell line</strain>
    </source>
</reference>
<evidence type="ECO:0000313" key="1">
    <source>
        <dbReference type="EMBL" id="EGW04318.1"/>
    </source>
</evidence>
<accession>G3H8P0</accession>
<name>G3H8P0_CRIGR</name>
<proteinExistence type="predicted"/>
<dbReference type="InParanoid" id="G3H8P0"/>
<dbReference type="AlphaFoldDB" id="G3H8P0"/>